<dbReference type="Proteomes" id="UP000663720">
    <property type="component" value="Chromosome"/>
</dbReference>
<name>A0A975B3G5_9BACT</name>
<dbReference type="InterPro" id="IPR039568">
    <property type="entry name" value="Peptidase_MA-like_dom"/>
</dbReference>
<proteinExistence type="predicted"/>
<dbReference type="EMBL" id="CP061799">
    <property type="protein sequence ID" value="QTA78076.1"/>
    <property type="molecule type" value="Genomic_DNA"/>
</dbReference>
<keyword evidence="4" id="KW-1185">Reference proteome</keyword>
<keyword evidence="1" id="KW-1133">Transmembrane helix</keyword>
<evidence type="ECO:0000256" key="1">
    <source>
        <dbReference type="SAM" id="Phobius"/>
    </source>
</evidence>
<feature type="domain" description="Peptidase MA-like" evidence="2">
    <location>
        <begin position="109"/>
        <end position="269"/>
    </location>
</feature>
<keyword evidence="1" id="KW-0472">Membrane</keyword>
<keyword evidence="1" id="KW-0812">Transmembrane</keyword>
<organism evidence="3 4">
    <name type="scientific">Desulfonema limicola</name>
    <dbReference type="NCBI Taxonomy" id="45656"/>
    <lineage>
        <taxon>Bacteria</taxon>
        <taxon>Pseudomonadati</taxon>
        <taxon>Thermodesulfobacteriota</taxon>
        <taxon>Desulfobacteria</taxon>
        <taxon>Desulfobacterales</taxon>
        <taxon>Desulfococcaceae</taxon>
        <taxon>Desulfonema</taxon>
    </lineage>
</organism>
<protein>
    <submittedName>
        <fullName evidence="3">Peptidase, MA-like</fullName>
    </submittedName>
</protein>
<dbReference type="KEGG" id="dli:dnl_02860"/>
<dbReference type="Pfam" id="PF13485">
    <property type="entry name" value="Peptidase_MA_2"/>
    <property type="match status" value="1"/>
</dbReference>
<evidence type="ECO:0000313" key="3">
    <source>
        <dbReference type="EMBL" id="QTA78076.1"/>
    </source>
</evidence>
<dbReference type="RefSeq" id="WP_207689977.1">
    <property type="nucleotide sequence ID" value="NZ_CP061799.1"/>
</dbReference>
<evidence type="ECO:0000313" key="4">
    <source>
        <dbReference type="Proteomes" id="UP000663720"/>
    </source>
</evidence>
<evidence type="ECO:0000259" key="2">
    <source>
        <dbReference type="Pfam" id="PF13485"/>
    </source>
</evidence>
<dbReference type="AlphaFoldDB" id="A0A975B3G5"/>
<feature type="transmembrane region" description="Helical" evidence="1">
    <location>
        <begin position="274"/>
        <end position="299"/>
    </location>
</feature>
<reference evidence="3" key="1">
    <citation type="journal article" date="2021" name="Microb. Physiol.">
        <title>Proteogenomic Insights into the Physiology of Marine, Sulfate-Reducing, Filamentous Desulfonema limicola and Desulfonema magnum.</title>
        <authorList>
            <person name="Schnaars V."/>
            <person name="Wohlbrand L."/>
            <person name="Scheve S."/>
            <person name="Hinrichs C."/>
            <person name="Reinhardt R."/>
            <person name="Rabus R."/>
        </authorList>
    </citation>
    <scope>NUCLEOTIDE SEQUENCE</scope>
    <source>
        <strain evidence="3">5ac10</strain>
    </source>
</reference>
<accession>A0A975B3G5</accession>
<gene>
    <name evidence="3" type="ORF">dnl_02860</name>
</gene>
<sequence>MIFKKIGNQGGFFYKIRLIFYIFLLLNLSAAAWGQNPSAIKTYQIQTENLLILFEPSLVNPAEHIAEIFPRIKTDLENDLGWTLNLKPVIMLIHHSTRFKSLSFSPYISAFAVPDKQLIVMDYSKMNLNTLILESTLKHELCHLLLHDHIKKSHLPKWLNEGVAQWVSDGISELLIAKKGDILRPAVISGTILNLKDISHSFPHDKSGLFLAYEESKSIVEYIAREFGKNTLYDILENLKAGDDINTAILKAAALSHDQLEAQWHKHLKKGSTWFIWATIHIYEIIFLLAAVISVYGFFKISAKKRNYTDDEDEFN</sequence>